<dbReference type="EMBL" id="QTSX02007107">
    <property type="protein sequence ID" value="KAJ9051617.1"/>
    <property type="molecule type" value="Genomic_DNA"/>
</dbReference>
<evidence type="ECO:0000313" key="1">
    <source>
        <dbReference type="EMBL" id="KAJ9051617.1"/>
    </source>
</evidence>
<dbReference type="Proteomes" id="UP001165960">
    <property type="component" value="Unassembled WGS sequence"/>
</dbReference>
<keyword evidence="2" id="KW-1185">Reference proteome</keyword>
<reference evidence="1" key="1">
    <citation type="submission" date="2022-04" db="EMBL/GenBank/DDBJ databases">
        <title>Genome of the entomopathogenic fungus Entomophthora muscae.</title>
        <authorList>
            <person name="Elya C."/>
            <person name="Lovett B.R."/>
            <person name="Lee E."/>
            <person name="Macias A.M."/>
            <person name="Hajek A.E."/>
            <person name="De Bivort B.L."/>
            <person name="Kasson M.T."/>
            <person name="De Fine Licht H.H."/>
            <person name="Stajich J.E."/>
        </authorList>
    </citation>
    <scope>NUCLEOTIDE SEQUENCE</scope>
    <source>
        <strain evidence="1">Berkeley</strain>
    </source>
</reference>
<proteinExistence type="predicted"/>
<name>A0ACC2RNH7_9FUNG</name>
<organism evidence="1 2">
    <name type="scientific">Entomophthora muscae</name>
    <dbReference type="NCBI Taxonomy" id="34485"/>
    <lineage>
        <taxon>Eukaryota</taxon>
        <taxon>Fungi</taxon>
        <taxon>Fungi incertae sedis</taxon>
        <taxon>Zoopagomycota</taxon>
        <taxon>Entomophthoromycotina</taxon>
        <taxon>Entomophthoromycetes</taxon>
        <taxon>Entomophthorales</taxon>
        <taxon>Entomophthoraceae</taxon>
        <taxon>Entomophthora</taxon>
    </lineage>
</organism>
<gene>
    <name evidence="1" type="ORF">DSO57_1003167</name>
</gene>
<evidence type="ECO:0000313" key="2">
    <source>
        <dbReference type="Proteomes" id="UP001165960"/>
    </source>
</evidence>
<comment type="caution">
    <text evidence="1">The sequence shown here is derived from an EMBL/GenBank/DDBJ whole genome shotgun (WGS) entry which is preliminary data.</text>
</comment>
<accession>A0ACC2RNH7</accession>
<protein>
    <submittedName>
        <fullName evidence="1">Uncharacterized protein</fullName>
    </submittedName>
</protein>
<sequence>MVKLEITIVALLALGFPVLGLRQEEAKNSNDLRPVNLSPQGQPANTVSSEFGATRSPPAVRDETINSNKLPPDALESVLTPDPLRNKPLPINEQKNRDIKYNIGPRPNITMPRRRLRGIASEEEMDQQRIMSEKYHERENAELSYHNHPSHGAHSSSDRVVVGYYADWKARDLPPEKIPFAKLTHINYAFAIIKEDTMEPYFETDHLLPRVVKSAHENNVKVLLSVGGWTGSKHFSPIVADSSKRTTLVAKLVELTNKFELDGIDIDWEFPGRLGLSCNAYNSANDSDNFIVLLRELRMAMDERFSGTKKLITLAVRVEPIDGPTGPIADASELAAAVDFINVMAYDINGPWSSTTGPNAPLRHRTGKGFQLSFMSAVKSWLGAKFPNDKLVMGLAFYGRSFQVKQETRSEDFTKGESFYMPFSKTVPQGDGDDAMWSDPCPGAPNTFSGVWQWKNLRQQRLLRTPTIAGPEWFRFYDEVTHTPWLYSSTKNLLISYDDPQSLSHKVNYAKCLNLRGVMAWALHEDNFELLDAIQSIRKQDIRSPHETCEMYETIDRTESQAAQANRTLGAINKTPFSAGSFGFMSGISRHPPARSHRLLQLPDKVFSA</sequence>